<evidence type="ECO:0000256" key="6">
    <source>
        <dbReference type="ARBA" id="ARBA00022801"/>
    </source>
</evidence>
<comment type="cofactor">
    <cofactor evidence="10">
        <name>Zn(2+)</name>
        <dbReference type="ChEBI" id="CHEBI:29105"/>
    </cofactor>
    <text evidence="10">Binds 1 zinc ion per subunit.</text>
</comment>
<evidence type="ECO:0000259" key="12">
    <source>
        <dbReference type="PROSITE" id="PS51721"/>
    </source>
</evidence>
<dbReference type="GO" id="GO:0019843">
    <property type="term" value="F:rRNA binding"/>
    <property type="evidence" value="ECO:0007669"/>
    <property type="project" value="UniProtKB-KW"/>
</dbReference>
<dbReference type="Gene3D" id="3.40.50.300">
    <property type="entry name" value="P-loop containing nucleotide triphosphate hydrolases"/>
    <property type="match status" value="1"/>
</dbReference>
<dbReference type="NCBIfam" id="TIGR00157">
    <property type="entry name" value="ribosome small subunit-dependent GTPase A"/>
    <property type="match status" value="1"/>
</dbReference>
<evidence type="ECO:0000259" key="11">
    <source>
        <dbReference type="PROSITE" id="PS50936"/>
    </source>
</evidence>
<comment type="similarity">
    <text evidence="10">Belongs to the TRAFAC class YlqF/YawG GTPase family. RsgA subfamily.</text>
</comment>
<evidence type="ECO:0000313" key="13">
    <source>
        <dbReference type="EMBL" id="MBM3317339.1"/>
    </source>
</evidence>
<feature type="binding site" evidence="10">
    <location>
        <begin position="211"/>
        <end position="219"/>
    </location>
    <ligand>
        <name>GTP</name>
        <dbReference type="ChEBI" id="CHEBI:37565"/>
    </ligand>
</feature>
<feature type="domain" description="EngC GTPase" evidence="11">
    <location>
        <begin position="120"/>
        <end position="267"/>
    </location>
</feature>
<evidence type="ECO:0000256" key="10">
    <source>
        <dbReference type="HAMAP-Rule" id="MF_01820"/>
    </source>
</evidence>
<organism evidence="13 14">
    <name type="scientific">Eiseniibacteriota bacterium</name>
    <dbReference type="NCBI Taxonomy" id="2212470"/>
    <lineage>
        <taxon>Bacteria</taxon>
        <taxon>Candidatus Eiseniibacteriota</taxon>
    </lineage>
</organism>
<keyword evidence="9 10" id="KW-0342">GTP-binding</keyword>
<dbReference type="Gene3D" id="1.10.40.50">
    <property type="entry name" value="Probable gtpase engc, domain 3"/>
    <property type="match status" value="1"/>
</dbReference>
<dbReference type="GO" id="GO:0005525">
    <property type="term" value="F:GTP binding"/>
    <property type="evidence" value="ECO:0007669"/>
    <property type="project" value="UniProtKB-UniRule"/>
</dbReference>
<dbReference type="PROSITE" id="PS50936">
    <property type="entry name" value="ENGC_GTPASE"/>
    <property type="match status" value="1"/>
</dbReference>
<reference evidence="13" key="1">
    <citation type="submission" date="2019-03" db="EMBL/GenBank/DDBJ databases">
        <title>Lake Tanganyika Metagenome-Assembled Genomes (MAGs).</title>
        <authorList>
            <person name="Tran P."/>
        </authorList>
    </citation>
    <scope>NUCLEOTIDE SEQUENCE</scope>
    <source>
        <strain evidence="13">M_DeepCast_400m_m2_100</strain>
    </source>
</reference>
<dbReference type="GO" id="GO:0042274">
    <property type="term" value="P:ribosomal small subunit biogenesis"/>
    <property type="evidence" value="ECO:0007669"/>
    <property type="project" value="UniProtKB-UniRule"/>
</dbReference>
<evidence type="ECO:0000256" key="9">
    <source>
        <dbReference type="ARBA" id="ARBA00023134"/>
    </source>
</evidence>
<dbReference type="Pfam" id="PF03193">
    <property type="entry name" value="RsgA_GTPase"/>
    <property type="match status" value="1"/>
</dbReference>
<dbReference type="InterPro" id="IPR027417">
    <property type="entry name" value="P-loop_NTPase"/>
</dbReference>
<dbReference type="HAMAP" id="MF_01820">
    <property type="entry name" value="GTPase_RsgA"/>
    <property type="match status" value="1"/>
</dbReference>
<dbReference type="GO" id="GO:0046872">
    <property type="term" value="F:metal ion binding"/>
    <property type="evidence" value="ECO:0007669"/>
    <property type="project" value="UniProtKB-KW"/>
</dbReference>
<evidence type="ECO:0000256" key="1">
    <source>
        <dbReference type="ARBA" id="ARBA00022490"/>
    </source>
</evidence>
<comment type="subcellular location">
    <subcellularLocation>
        <location evidence="10">Cytoplasm</location>
    </subcellularLocation>
</comment>
<dbReference type="EMBL" id="VGIY01000109">
    <property type="protein sequence ID" value="MBM3317339.1"/>
    <property type="molecule type" value="Genomic_DNA"/>
</dbReference>
<evidence type="ECO:0000256" key="8">
    <source>
        <dbReference type="ARBA" id="ARBA00022884"/>
    </source>
</evidence>
<dbReference type="InterPro" id="IPR010914">
    <property type="entry name" value="RsgA_GTPase_dom"/>
</dbReference>
<evidence type="ECO:0000313" key="14">
    <source>
        <dbReference type="Proteomes" id="UP000748308"/>
    </source>
</evidence>
<feature type="binding site" evidence="10">
    <location>
        <position position="299"/>
    </location>
    <ligand>
        <name>Zn(2+)</name>
        <dbReference type="ChEBI" id="CHEBI:29105"/>
    </ligand>
</feature>
<name>A0A938BLT4_UNCEI</name>
<dbReference type="InterPro" id="IPR004881">
    <property type="entry name" value="Ribosome_biogen_GTPase_RsgA"/>
</dbReference>
<dbReference type="Proteomes" id="UP000748308">
    <property type="component" value="Unassembled WGS sequence"/>
</dbReference>
<evidence type="ECO:0000256" key="2">
    <source>
        <dbReference type="ARBA" id="ARBA00022517"/>
    </source>
</evidence>
<comment type="subunit">
    <text evidence="10">Monomer. Associates with 30S ribosomal subunit, binds 16S rRNA.</text>
</comment>
<keyword evidence="3 10" id="KW-0479">Metal-binding</keyword>
<proteinExistence type="inferred from homology"/>
<comment type="caution">
    <text evidence="13">The sequence shown here is derived from an EMBL/GenBank/DDBJ whole genome shotgun (WGS) entry which is preliminary data.</text>
</comment>
<dbReference type="CDD" id="cd01854">
    <property type="entry name" value="YjeQ_EngC"/>
    <property type="match status" value="1"/>
</dbReference>
<dbReference type="InterPro" id="IPR030378">
    <property type="entry name" value="G_CP_dom"/>
</dbReference>
<evidence type="ECO:0000256" key="4">
    <source>
        <dbReference type="ARBA" id="ARBA00022730"/>
    </source>
</evidence>
<comment type="function">
    <text evidence="10">One of several proteins that assist in the late maturation steps of the functional core of the 30S ribosomal subunit. Helps release RbfA from mature subunits. May play a role in the assembly of ribosomal proteins into the subunit. Circularly permuted GTPase that catalyzes slow GTP hydrolysis, GTPase activity is stimulated by the 30S ribosomal subunit.</text>
</comment>
<keyword evidence="1 10" id="KW-0963">Cytoplasm</keyword>
<protein>
    <recommendedName>
        <fullName evidence="10">Small ribosomal subunit biogenesis GTPase RsgA</fullName>
        <ecNumber evidence="10">3.6.1.-</ecNumber>
    </recommendedName>
</protein>
<keyword evidence="4 10" id="KW-0699">rRNA-binding</keyword>
<dbReference type="EC" id="3.6.1.-" evidence="10"/>
<keyword evidence="8 10" id="KW-0694">RNA-binding</keyword>
<feature type="domain" description="CP-type G" evidence="12">
    <location>
        <begin position="111"/>
        <end position="269"/>
    </location>
</feature>
<dbReference type="GO" id="GO:0005737">
    <property type="term" value="C:cytoplasm"/>
    <property type="evidence" value="ECO:0007669"/>
    <property type="project" value="UniProtKB-SubCell"/>
</dbReference>
<feature type="binding site" evidence="10">
    <location>
        <position position="305"/>
    </location>
    <ligand>
        <name>Zn(2+)</name>
        <dbReference type="ChEBI" id="CHEBI:29105"/>
    </ligand>
</feature>
<accession>A0A938BLT4</accession>
<dbReference type="PANTHER" id="PTHR32120">
    <property type="entry name" value="SMALL RIBOSOMAL SUBUNIT BIOGENESIS GTPASE RSGA"/>
    <property type="match status" value="1"/>
</dbReference>
<keyword evidence="6 10" id="KW-0378">Hydrolase</keyword>
<dbReference type="SUPFAM" id="SSF52540">
    <property type="entry name" value="P-loop containing nucleoside triphosphate hydrolases"/>
    <property type="match status" value="1"/>
</dbReference>
<dbReference type="PROSITE" id="PS51721">
    <property type="entry name" value="G_CP"/>
    <property type="match status" value="1"/>
</dbReference>
<keyword evidence="5 10" id="KW-0547">Nucleotide-binding</keyword>
<sequence length="357" mass="39289">MENPLELLGWDARWAQSFAPHAMEGFAPGRIAREDRDQYLVLTAAGETTARMSGRLRRDAQAGDLRPAVGDWVAVRLPPAAGTALIQAVMERRSRFVRKAVRGGGPAYGEGRTEEQVMAANIDTAFLVSGLNEDFNPRRIERYLAATWDGGARPVILLNKSDLCPQAAARRAEVSALAPGVAVHALSAATAEGLEALEPYLHPGRTIVFLGSSGVGKSSLINRLLDSARQEVLPVREYDGRGRHATTARELLRLPRGAMLIDTPGLRELRLWDEGDGLQRAFDDIDEFATRCRFRDCRHDGEPGCAVRQAIDDGALDPLRLVNYLKLRREQDVLAVRRSQRARMTFGPGGKRLPRRG</sequence>
<feature type="binding site" evidence="10">
    <location>
        <position position="292"/>
    </location>
    <ligand>
        <name>Zn(2+)</name>
        <dbReference type="ChEBI" id="CHEBI:29105"/>
    </ligand>
</feature>
<evidence type="ECO:0000256" key="3">
    <source>
        <dbReference type="ARBA" id="ARBA00022723"/>
    </source>
</evidence>
<keyword evidence="2 10" id="KW-0690">Ribosome biogenesis</keyword>
<feature type="binding site" evidence="10">
    <location>
        <position position="297"/>
    </location>
    <ligand>
        <name>Zn(2+)</name>
        <dbReference type="ChEBI" id="CHEBI:29105"/>
    </ligand>
</feature>
<keyword evidence="7 10" id="KW-0862">Zinc</keyword>
<dbReference type="PANTHER" id="PTHR32120:SF10">
    <property type="entry name" value="SMALL RIBOSOMAL SUBUNIT BIOGENESIS GTPASE RSGA"/>
    <property type="match status" value="1"/>
</dbReference>
<dbReference type="AlphaFoldDB" id="A0A938BLT4"/>
<feature type="binding site" evidence="10">
    <location>
        <begin position="159"/>
        <end position="162"/>
    </location>
    <ligand>
        <name>GTP</name>
        <dbReference type="ChEBI" id="CHEBI:37565"/>
    </ligand>
</feature>
<evidence type="ECO:0000256" key="7">
    <source>
        <dbReference type="ARBA" id="ARBA00022833"/>
    </source>
</evidence>
<gene>
    <name evidence="10 13" type="primary">rsgA</name>
    <name evidence="13" type="ORF">FJY75_05760</name>
</gene>
<evidence type="ECO:0000256" key="5">
    <source>
        <dbReference type="ARBA" id="ARBA00022741"/>
    </source>
</evidence>
<dbReference type="GO" id="GO:0003924">
    <property type="term" value="F:GTPase activity"/>
    <property type="evidence" value="ECO:0007669"/>
    <property type="project" value="UniProtKB-UniRule"/>
</dbReference>